<dbReference type="Proteomes" id="UP000059188">
    <property type="component" value="Unassembled WGS sequence"/>
</dbReference>
<evidence type="ECO:0000256" key="1">
    <source>
        <dbReference type="SAM" id="MobiDB-lite"/>
    </source>
</evidence>
<dbReference type="EMBL" id="LN679101">
    <property type="protein sequence ID" value="CEL55485.1"/>
    <property type="molecule type" value="Genomic_DNA"/>
</dbReference>
<reference evidence="2 3" key="1">
    <citation type="submission" date="2014-11" db="EMBL/GenBank/DDBJ databases">
        <authorList>
            <person name="Wibberg Daniel"/>
        </authorList>
    </citation>
    <scope>NUCLEOTIDE SEQUENCE [LARGE SCALE GENOMIC DNA]</scope>
    <source>
        <strain evidence="2">Rhizoctonia solani AG1-IB 7/3/14</strain>
    </source>
</reference>
<proteinExistence type="predicted"/>
<sequence length="84" mass="9503">MATYSEDSDSSIPRPRGPPNGTVVRGALYYEVGTIVSVRRNDGEFRGTIVDCSRTRERYLVNYNDRHIDPEWVSESDIVDPEPA</sequence>
<protein>
    <submittedName>
        <fullName evidence="2">Uncharacterized protein</fullName>
    </submittedName>
</protein>
<keyword evidence="3" id="KW-1185">Reference proteome</keyword>
<dbReference type="Gene3D" id="2.30.30.140">
    <property type="match status" value="1"/>
</dbReference>
<organism evidence="2 3">
    <name type="scientific">Thanatephorus cucumeris (strain AG1-IB / isolate 7/3/14)</name>
    <name type="common">Lettuce bottom rot fungus</name>
    <name type="synonym">Rhizoctonia solani</name>
    <dbReference type="NCBI Taxonomy" id="1108050"/>
    <lineage>
        <taxon>Eukaryota</taxon>
        <taxon>Fungi</taxon>
        <taxon>Dikarya</taxon>
        <taxon>Basidiomycota</taxon>
        <taxon>Agaricomycotina</taxon>
        <taxon>Agaricomycetes</taxon>
        <taxon>Cantharellales</taxon>
        <taxon>Ceratobasidiaceae</taxon>
        <taxon>Rhizoctonia</taxon>
        <taxon>Rhizoctonia solani AG-1</taxon>
    </lineage>
</organism>
<feature type="region of interest" description="Disordered" evidence="1">
    <location>
        <begin position="1"/>
        <end position="23"/>
    </location>
</feature>
<gene>
    <name evidence="2" type="ORF">RSOLAG1IB_01497</name>
</gene>
<evidence type="ECO:0000313" key="3">
    <source>
        <dbReference type="Proteomes" id="UP000059188"/>
    </source>
</evidence>
<dbReference type="AlphaFoldDB" id="A0A0B7FD03"/>
<evidence type="ECO:0000313" key="2">
    <source>
        <dbReference type="EMBL" id="CEL55485.1"/>
    </source>
</evidence>
<accession>A0A0B7FD03</accession>
<name>A0A0B7FD03_THACB</name>